<gene>
    <name evidence="1" type="ORF">SS1G_09754</name>
</gene>
<dbReference type="InParanoid" id="A7EWP5"/>
<name>A7EWP5_SCLS1</name>
<keyword evidence="2" id="KW-1185">Reference proteome</keyword>
<dbReference type="AlphaFoldDB" id="A7EWP5"/>
<dbReference type="GeneID" id="5485159"/>
<protein>
    <submittedName>
        <fullName evidence="1">Uncharacterized protein</fullName>
    </submittedName>
</protein>
<reference evidence="2" key="1">
    <citation type="journal article" date="2011" name="PLoS Genet.">
        <title>Genomic analysis of the necrotrophic fungal pathogens Sclerotinia sclerotiorum and Botrytis cinerea.</title>
        <authorList>
            <person name="Amselem J."/>
            <person name="Cuomo C.A."/>
            <person name="van Kan J.A."/>
            <person name="Viaud M."/>
            <person name="Benito E.P."/>
            <person name="Couloux A."/>
            <person name="Coutinho P.M."/>
            <person name="de Vries R.P."/>
            <person name="Dyer P.S."/>
            <person name="Fillinger S."/>
            <person name="Fournier E."/>
            <person name="Gout L."/>
            <person name="Hahn M."/>
            <person name="Kohn L."/>
            <person name="Lapalu N."/>
            <person name="Plummer K.M."/>
            <person name="Pradier J.M."/>
            <person name="Quevillon E."/>
            <person name="Sharon A."/>
            <person name="Simon A."/>
            <person name="ten Have A."/>
            <person name="Tudzynski B."/>
            <person name="Tudzynski P."/>
            <person name="Wincker P."/>
            <person name="Andrew M."/>
            <person name="Anthouard V."/>
            <person name="Beever R.E."/>
            <person name="Beffa R."/>
            <person name="Benoit I."/>
            <person name="Bouzid O."/>
            <person name="Brault B."/>
            <person name="Chen Z."/>
            <person name="Choquer M."/>
            <person name="Collemare J."/>
            <person name="Cotton P."/>
            <person name="Danchin E.G."/>
            <person name="Da Silva C."/>
            <person name="Gautier A."/>
            <person name="Giraud C."/>
            <person name="Giraud T."/>
            <person name="Gonzalez C."/>
            <person name="Grossetete S."/>
            <person name="Guldener U."/>
            <person name="Henrissat B."/>
            <person name="Howlett B.J."/>
            <person name="Kodira C."/>
            <person name="Kretschmer M."/>
            <person name="Lappartient A."/>
            <person name="Leroch M."/>
            <person name="Levis C."/>
            <person name="Mauceli E."/>
            <person name="Neuveglise C."/>
            <person name="Oeser B."/>
            <person name="Pearson M."/>
            <person name="Poulain J."/>
            <person name="Poussereau N."/>
            <person name="Quesneville H."/>
            <person name="Rascle C."/>
            <person name="Schumacher J."/>
            <person name="Segurens B."/>
            <person name="Sexton A."/>
            <person name="Silva E."/>
            <person name="Sirven C."/>
            <person name="Soanes D.M."/>
            <person name="Talbot N.J."/>
            <person name="Templeton M."/>
            <person name="Yandava C."/>
            <person name="Yarden O."/>
            <person name="Zeng Q."/>
            <person name="Rollins J.A."/>
            <person name="Lebrun M.H."/>
            <person name="Dickman M."/>
        </authorList>
    </citation>
    <scope>NUCLEOTIDE SEQUENCE [LARGE SCALE GENOMIC DNA]</scope>
    <source>
        <strain evidence="2">ATCC 18683 / 1980 / Ss-1</strain>
    </source>
</reference>
<dbReference type="KEGG" id="ssl:SS1G_09754"/>
<dbReference type="Proteomes" id="UP000001312">
    <property type="component" value="Unassembled WGS sequence"/>
</dbReference>
<accession>A7EWP5</accession>
<evidence type="ECO:0000313" key="1">
    <source>
        <dbReference type="EMBL" id="EDN93887.1"/>
    </source>
</evidence>
<organism evidence="1 2">
    <name type="scientific">Sclerotinia sclerotiorum (strain ATCC 18683 / 1980 / Ss-1)</name>
    <name type="common">White mold</name>
    <name type="synonym">Whetzelinia sclerotiorum</name>
    <dbReference type="NCBI Taxonomy" id="665079"/>
    <lineage>
        <taxon>Eukaryota</taxon>
        <taxon>Fungi</taxon>
        <taxon>Dikarya</taxon>
        <taxon>Ascomycota</taxon>
        <taxon>Pezizomycotina</taxon>
        <taxon>Leotiomycetes</taxon>
        <taxon>Helotiales</taxon>
        <taxon>Sclerotiniaceae</taxon>
        <taxon>Sclerotinia</taxon>
    </lineage>
</organism>
<dbReference type="RefSeq" id="XP_001589121.1">
    <property type="nucleotide sequence ID" value="XM_001589071.1"/>
</dbReference>
<dbReference type="EMBL" id="CH476634">
    <property type="protein sequence ID" value="EDN93887.1"/>
    <property type="molecule type" value="Genomic_DNA"/>
</dbReference>
<evidence type="ECO:0000313" key="2">
    <source>
        <dbReference type="Proteomes" id="UP000001312"/>
    </source>
</evidence>
<sequence>MSKLKTGIIHAPGPLFQGVPNPAHYVYVQSTSKAHTTLYASTQEYKYTISTSQSIGKNLKLSLSIYPSSIQSNPIQSNPIQIPVPVPVPLQRLSNKIPYTHVTLVQNAKIRVSSHAKQSKVANQNQQTESRVRVRVQVPVRERIRV</sequence>
<proteinExistence type="predicted"/>